<dbReference type="InterPro" id="IPR018060">
    <property type="entry name" value="HTH_AraC"/>
</dbReference>
<dbReference type="InterPro" id="IPR050204">
    <property type="entry name" value="AraC_XylS_family_regulators"/>
</dbReference>
<keyword evidence="7" id="KW-1185">Reference proteome</keyword>
<dbReference type="EMBL" id="CP015453">
    <property type="protein sequence ID" value="AWH94946.1"/>
    <property type="molecule type" value="Genomic_DNA"/>
</dbReference>
<dbReference type="KEGG" id="dpc:A6048_04980"/>
<sequence length="302" mass="31937">MSDLADRRGVLYPDRLPTFHRENAPSELCDRIRWFWIPRWRLAPGETSRQELLPFPASNLVVEPGGVSLSGPTTGISHRDLSGTGWAVGALLRPAGLASLTTAPQRLRDAETPFVSAELHRAVAEAMSGAGVRAGSEAGPEANEALGGTSGTVGGTSAVDQREAVARRRAIHAFSAWAAEHLAPPDDGGALANAMEDLIASDRSIVRVGQVAAVLGVSTRGVQRLAHCYVGVTPLAMIRRYRLQEAAQRLRDDPSVTIAQIAADLGYSDHAHLSADFRTVLGRSPNSYRRGPGAAAKGSSDG</sequence>
<dbReference type="SUPFAM" id="SSF46689">
    <property type="entry name" value="Homeodomain-like"/>
    <property type="match status" value="1"/>
</dbReference>
<dbReference type="SMART" id="SM00342">
    <property type="entry name" value="HTH_ARAC"/>
    <property type="match status" value="1"/>
</dbReference>
<dbReference type="PANTHER" id="PTHR46796">
    <property type="entry name" value="HTH-TYPE TRANSCRIPTIONAL ACTIVATOR RHAS-RELATED"/>
    <property type="match status" value="1"/>
</dbReference>
<evidence type="ECO:0000256" key="4">
    <source>
        <dbReference type="SAM" id="MobiDB-lite"/>
    </source>
</evidence>
<accession>A0AAD0NMY4</accession>
<dbReference type="PROSITE" id="PS01124">
    <property type="entry name" value="HTH_ARAC_FAMILY_2"/>
    <property type="match status" value="1"/>
</dbReference>
<dbReference type="AlphaFoldDB" id="A0AAD0NMY4"/>
<dbReference type="InterPro" id="IPR018062">
    <property type="entry name" value="HTH_AraC-typ_CS"/>
</dbReference>
<keyword evidence="2" id="KW-0238">DNA-binding</keyword>
<evidence type="ECO:0000313" key="7">
    <source>
        <dbReference type="Proteomes" id="UP000244903"/>
    </source>
</evidence>
<feature type="region of interest" description="Disordered" evidence="4">
    <location>
        <begin position="133"/>
        <end position="156"/>
    </location>
</feature>
<dbReference type="Proteomes" id="UP000244903">
    <property type="component" value="Chromosome"/>
</dbReference>
<dbReference type="Gene3D" id="1.10.10.60">
    <property type="entry name" value="Homeodomain-like"/>
    <property type="match status" value="1"/>
</dbReference>
<keyword evidence="3" id="KW-0804">Transcription</keyword>
<evidence type="ECO:0000256" key="2">
    <source>
        <dbReference type="ARBA" id="ARBA00023125"/>
    </source>
</evidence>
<dbReference type="PROSITE" id="PS00041">
    <property type="entry name" value="HTH_ARAC_FAMILY_1"/>
    <property type="match status" value="1"/>
</dbReference>
<evidence type="ECO:0000313" key="6">
    <source>
        <dbReference type="EMBL" id="AWH94946.1"/>
    </source>
</evidence>
<evidence type="ECO:0000259" key="5">
    <source>
        <dbReference type="PROSITE" id="PS01124"/>
    </source>
</evidence>
<feature type="domain" description="HTH araC/xylS-type" evidence="5">
    <location>
        <begin position="189"/>
        <end position="291"/>
    </location>
</feature>
<organism evidence="6 7">
    <name type="scientific">Dietzia psychralcaliphila</name>
    <dbReference type="NCBI Taxonomy" id="139021"/>
    <lineage>
        <taxon>Bacteria</taxon>
        <taxon>Bacillati</taxon>
        <taxon>Actinomycetota</taxon>
        <taxon>Actinomycetes</taxon>
        <taxon>Mycobacteriales</taxon>
        <taxon>Dietziaceae</taxon>
        <taxon>Dietzia</taxon>
    </lineage>
</organism>
<evidence type="ECO:0000256" key="3">
    <source>
        <dbReference type="ARBA" id="ARBA00023163"/>
    </source>
</evidence>
<reference evidence="6 7" key="1">
    <citation type="submission" date="2016-04" db="EMBL/GenBank/DDBJ databases">
        <title>Complete genome sequence of the haloalkaliphilic hydrocarbon-degrading bacterium Dietzia psychralcaliphila ILA-1T, isolated from a drain of a fish product-processing plant.</title>
        <authorList>
            <person name="Zhao J."/>
            <person name="Hu B."/>
            <person name="Geng S."/>
            <person name="Nie Y."/>
            <person name="Tang Y."/>
        </authorList>
    </citation>
    <scope>NUCLEOTIDE SEQUENCE [LARGE SCALE GENOMIC DNA]</scope>
    <source>
        <strain evidence="6 7">ILA-1</strain>
    </source>
</reference>
<protein>
    <submittedName>
        <fullName evidence="6">AraC family transcriptional regulator</fullName>
    </submittedName>
</protein>
<dbReference type="Pfam" id="PF20240">
    <property type="entry name" value="DUF6597"/>
    <property type="match status" value="1"/>
</dbReference>
<dbReference type="InterPro" id="IPR009057">
    <property type="entry name" value="Homeodomain-like_sf"/>
</dbReference>
<dbReference type="InterPro" id="IPR046532">
    <property type="entry name" value="DUF6597"/>
</dbReference>
<evidence type="ECO:0000256" key="1">
    <source>
        <dbReference type="ARBA" id="ARBA00023015"/>
    </source>
</evidence>
<name>A0AAD0NMY4_9ACTN</name>
<gene>
    <name evidence="6" type="ORF">A6048_04980</name>
</gene>
<dbReference type="GO" id="GO:0003700">
    <property type="term" value="F:DNA-binding transcription factor activity"/>
    <property type="evidence" value="ECO:0007669"/>
    <property type="project" value="InterPro"/>
</dbReference>
<dbReference type="RefSeq" id="WP_107748514.1">
    <property type="nucleotide sequence ID" value="NZ_CP015453.1"/>
</dbReference>
<keyword evidence="1" id="KW-0805">Transcription regulation</keyword>
<proteinExistence type="predicted"/>
<dbReference type="GO" id="GO:0043565">
    <property type="term" value="F:sequence-specific DNA binding"/>
    <property type="evidence" value="ECO:0007669"/>
    <property type="project" value="InterPro"/>
</dbReference>
<dbReference type="Pfam" id="PF12833">
    <property type="entry name" value="HTH_18"/>
    <property type="match status" value="1"/>
</dbReference>